<dbReference type="PROSITE" id="PS00369">
    <property type="entry name" value="PTS_HPR_HIS"/>
    <property type="match status" value="1"/>
</dbReference>
<dbReference type="InterPro" id="IPR050399">
    <property type="entry name" value="HPr"/>
</dbReference>
<dbReference type="SUPFAM" id="SSF55594">
    <property type="entry name" value="HPr-like"/>
    <property type="match status" value="1"/>
</dbReference>
<dbReference type="Gene3D" id="3.30.1340.10">
    <property type="entry name" value="HPr-like"/>
    <property type="match status" value="1"/>
</dbReference>
<evidence type="ECO:0000259" key="6">
    <source>
        <dbReference type="PROSITE" id="PS51350"/>
    </source>
</evidence>
<dbReference type="InterPro" id="IPR001020">
    <property type="entry name" value="PTS_HPr_His_P_site"/>
</dbReference>
<dbReference type="PRINTS" id="PR00107">
    <property type="entry name" value="PHOSPHOCPHPR"/>
</dbReference>
<evidence type="ECO:0000256" key="3">
    <source>
        <dbReference type="ARBA" id="ARBA00020422"/>
    </source>
</evidence>
<dbReference type="PROSITE" id="PS51350">
    <property type="entry name" value="PTS_HPR_DOM"/>
    <property type="match status" value="1"/>
</dbReference>
<dbReference type="GO" id="GO:0005737">
    <property type="term" value="C:cytoplasm"/>
    <property type="evidence" value="ECO:0007669"/>
    <property type="project" value="UniProtKB-SubCell"/>
</dbReference>
<evidence type="ECO:0000256" key="2">
    <source>
        <dbReference type="ARBA" id="ARBA00004496"/>
    </source>
</evidence>
<organism evidence="7">
    <name type="scientific">Caldicellulosiruptor owensensis</name>
    <dbReference type="NCBI Taxonomy" id="55205"/>
    <lineage>
        <taxon>Bacteria</taxon>
        <taxon>Bacillati</taxon>
        <taxon>Bacillota</taxon>
        <taxon>Bacillota incertae sedis</taxon>
        <taxon>Caldicellulosiruptorales</taxon>
        <taxon>Caldicellulosiruptoraceae</taxon>
        <taxon>Caldicellulosiruptor</taxon>
    </lineage>
</organism>
<evidence type="ECO:0000313" key="7">
    <source>
        <dbReference type="EMBL" id="HHS01212.1"/>
    </source>
</evidence>
<evidence type="ECO:0000256" key="4">
    <source>
        <dbReference type="ARBA" id="ARBA00022490"/>
    </source>
</evidence>
<dbReference type="InterPro" id="IPR035895">
    <property type="entry name" value="HPr-like_sf"/>
</dbReference>
<accession>A0A7C5V2Q9</accession>
<sequence>MVEAKVVLKNPTGLHARSASIFVTEAGKFKSDIFIIKDGKQVNAKSILNILAMGAKKGDEIVLKVVGEDEDKALKHLVDLLENLNE</sequence>
<comment type="subcellular location">
    <subcellularLocation>
        <location evidence="2">Cytoplasm</location>
    </subcellularLocation>
</comment>
<feature type="domain" description="HPr" evidence="6">
    <location>
        <begin position="1"/>
        <end position="86"/>
    </location>
</feature>
<dbReference type="GO" id="GO:0009401">
    <property type="term" value="P:phosphoenolpyruvate-dependent sugar phosphotransferase system"/>
    <property type="evidence" value="ECO:0007669"/>
    <property type="project" value="UniProtKB-KW"/>
</dbReference>
<dbReference type="Pfam" id="PF00381">
    <property type="entry name" value="PTS-HPr"/>
    <property type="match status" value="1"/>
</dbReference>
<comment type="function">
    <text evidence="1">General (non sugar-specific) component of the phosphoenolpyruvate-dependent sugar phosphotransferase system (sugar PTS). This major carbohydrate active-transport system catalyzes the phosphorylation of incoming sugar substrates concomitantly with their translocation across the cell membrane. The phosphoryl group from phosphoenolpyruvate (PEP) is transferred to the phosphoryl carrier protein HPr by enzyme I. Phospho-HPr then transfers it to the PTS EIIA domain.</text>
</comment>
<dbReference type="InterPro" id="IPR000032">
    <property type="entry name" value="HPr-like"/>
</dbReference>
<proteinExistence type="predicted"/>
<evidence type="ECO:0000256" key="1">
    <source>
        <dbReference type="ARBA" id="ARBA00003681"/>
    </source>
</evidence>
<keyword evidence="4" id="KW-0963">Cytoplasm</keyword>
<evidence type="ECO:0000256" key="5">
    <source>
        <dbReference type="ARBA" id="ARBA00022683"/>
    </source>
</evidence>
<name>A0A7C5V2Q9_9FIRM</name>
<dbReference type="CDD" id="cd00367">
    <property type="entry name" value="PTS-HPr_like"/>
    <property type="match status" value="1"/>
</dbReference>
<protein>
    <recommendedName>
        <fullName evidence="3">Phosphocarrier protein HPr</fullName>
    </recommendedName>
</protein>
<dbReference type="PROSITE" id="PS00589">
    <property type="entry name" value="PTS_HPR_SER"/>
    <property type="match status" value="1"/>
</dbReference>
<dbReference type="NCBIfam" id="TIGR01003">
    <property type="entry name" value="PTS_HPr_family"/>
    <property type="match status" value="1"/>
</dbReference>
<comment type="caution">
    <text evidence="7">The sequence shown here is derived from an EMBL/GenBank/DDBJ whole genome shotgun (WGS) entry which is preliminary data.</text>
</comment>
<dbReference type="AlphaFoldDB" id="A0A7C5V2Q9"/>
<reference evidence="7" key="1">
    <citation type="journal article" date="2020" name="mSystems">
        <title>Genome- and Community-Level Interaction Insights into Carbon Utilization and Element Cycling Functions of Hydrothermarchaeota in Hydrothermal Sediment.</title>
        <authorList>
            <person name="Zhou Z."/>
            <person name="Liu Y."/>
            <person name="Xu W."/>
            <person name="Pan J."/>
            <person name="Luo Z.H."/>
            <person name="Li M."/>
        </authorList>
    </citation>
    <scope>NUCLEOTIDE SEQUENCE [LARGE SCALE GENOMIC DNA]</scope>
    <source>
        <strain evidence="7">SpSt-102</strain>
    </source>
</reference>
<dbReference type="PANTHER" id="PTHR33705:SF2">
    <property type="entry name" value="PHOSPHOCARRIER PROTEIN NPR"/>
    <property type="match status" value="1"/>
</dbReference>
<gene>
    <name evidence="7" type="ORF">ENL71_01525</name>
</gene>
<keyword evidence="5" id="KW-0598">Phosphotransferase system</keyword>
<dbReference type="EMBL" id="DRUZ01000023">
    <property type="protein sequence ID" value="HHS01212.1"/>
    <property type="molecule type" value="Genomic_DNA"/>
</dbReference>
<dbReference type="InterPro" id="IPR002114">
    <property type="entry name" value="PTS_HPr_Ser_P_site"/>
</dbReference>
<dbReference type="PANTHER" id="PTHR33705">
    <property type="entry name" value="PHOSPHOCARRIER PROTEIN HPR"/>
    <property type="match status" value="1"/>
</dbReference>